<keyword evidence="8" id="KW-0539">Nucleus</keyword>
<evidence type="ECO:0000256" key="9">
    <source>
        <dbReference type="SAM" id="MobiDB-lite"/>
    </source>
</evidence>
<dbReference type="GO" id="GO:0005634">
    <property type="term" value="C:nucleus"/>
    <property type="evidence" value="ECO:0007669"/>
    <property type="project" value="UniProtKB-SubCell"/>
</dbReference>
<comment type="subcellular location">
    <subcellularLocation>
        <location evidence="1">Nucleus</location>
    </subcellularLocation>
</comment>
<evidence type="ECO:0000259" key="10">
    <source>
        <dbReference type="PROSITE" id="PS51192"/>
    </source>
</evidence>
<dbReference type="Pfam" id="PF00271">
    <property type="entry name" value="Helicase_C"/>
    <property type="match status" value="1"/>
</dbReference>
<dbReference type="GO" id="GO:0005524">
    <property type="term" value="F:ATP binding"/>
    <property type="evidence" value="ECO:0007669"/>
    <property type="project" value="UniProtKB-KW"/>
</dbReference>
<evidence type="ECO:0000313" key="12">
    <source>
        <dbReference type="EMBL" id="WZN61854.1"/>
    </source>
</evidence>
<dbReference type="Proteomes" id="UP001472866">
    <property type="component" value="Chromosome 04"/>
</dbReference>
<keyword evidence="4" id="KW-0378">Hydrolase</keyword>
<comment type="similarity">
    <text evidence="2">Belongs to the SNF2/RAD54 helicase family.</text>
</comment>
<dbReference type="GO" id="GO:0004386">
    <property type="term" value="F:helicase activity"/>
    <property type="evidence" value="ECO:0007669"/>
    <property type="project" value="UniProtKB-KW"/>
</dbReference>
<protein>
    <submittedName>
        <fullName evidence="12">SNF2-related ATP-dependent DNA helicase</fullName>
    </submittedName>
</protein>
<name>A0AAX4P7I4_9CHLO</name>
<dbReference type="PROSITE" id="PS51194">
    <property type="entry name" value="HELICASE_CTER"/>
    <property type="match status" value="1"/>
</dbReference>
<evidence type="ECO:0000256" key="6">
    <source>
        <dbReference type="ARBA" id="ARBA00022840"/>
    </source>
</evidence>
<reference evidence="12 13" key="1">
    <citation type="submission" date="2024-03" db="EMBL/GenBank/DDBJ databases">
        <title>Complete genome sequence of the green alga Chloropicon roscoffensis RCC1871.</title>
        <authorList>
            <person name="Lemieux C."/>
            <person name="Pombert J.-F."/>
            <person name="Otis C."/>
            <person name="Turmel M."/>
        </authorList>
    </citation>
    <scope>NUCLEOTIDE SEQUENCE [LARGE SCALE GENOMIC DNA]</scope>
    <source>
        <strain evidence="12 13">RCC1871</strain>
    </source>
</reference>
<dbReference type="InterPro" id="IPR027417">
    <property type="entry name" value="P-loop_NTPase"/>
</dbReference>
<evidence type="ECO:0000256" key="2">
    <source>
        <dbReference type="ARBA" id="ARBA00007025"/>
    </source>
</evidence>
<evidence type="ECO:0000256" key="1">
    <source>
        <dbReference type="ARBA" id="ARBA00004123"/>
    </source>
</evidence>
<feature type="region of interest" description="Disordered" evidence="9">
    <location>
        <begin position="1"/>
        <end position="105"/>
    </location>
</feature>
<evidence type="ECO:0000313" key="13">
    <source>
        <dbReference type="Proteomes" id="UP001472866"/>
    </source>
</evidence>
<feature type="compositionally biased region" description="Basic residues" evidence="9">
    <location>
        <begin position="163"/>
        <end position="175"/>
    </location>
</feature>
<dbReference type="InterPro" id="IPR001650">
    <property type="entry name" value="Helicase_C-like"/>
</dbReference>
<keyword evidence="6" id="KW-0067">ATP-binding</keyword>
<dbReference type="Pfam" id="PF00176">
    <property type="entry name" value="SNF2-rel_dom"/>
    <property type="match status" value="1"/>
</dbReference>
<feature type="domain" description="Helicase ATP-binding" evidence="10">
    <location>
        <begin position="206"/>
        <end position="373"/>
    </location>
</feature>
<evidence type="ECO:0000256" key="7">
    <source>
        <dbReference type="ARBA" id="ARBA00023054"/>
    </source>
</evidence>
<accession>A0AAX4P7I4</accession>
<dbReference type="InterPro" id="IPR049730">
    <property type="entry name" value="SNF2/RAD54-like_C"/>
</dbReference>
<evidence type="ECO:0000256" key="5">
    <source>
        <dbReference type="ARBA" id="ARBA00022806"/>
    </source>
</evidence>
<organism evidence="12 13">
    <name type="scientific">Chloropicon roscoffensis</name>
    <dbReference type="NCBI Taxonomy" id="1461544"/>
    <lineage>
        <taxon>Eukaryota</taxon>
        <taxon>Viridiplantae</taxon>
        <taxon>Chlorophyta</taxon>
        <taxon>Chloropicophyceae</taxon>
        <taxon>Chloropicales</taxon>
        <taxon>Chloropicaceae</taxon>
        <taxon>Chloropicon</taxon>
    </lineage>
</organism>
<dbReference type="Gene3D" id="3.40.50.300">
    <property type="entry name" value="P-loop containing nucleotide triphosphate hydrolases"/>
    <property type="match status" value="1"/>
</dbReference>
<keyword evidence="13" id="KW-1185">Reference proteome</keyword>
<dbReference type="GO" id="GO:0016787">
    <property type="term" value="F:hydrolase activity"/>
    <property type="evidence" value="ECO:0007669"/>
    <property type="project" value="UniProtKB-KW"/>
</dbReference>
<dbReference type="AlphaFoldDB" id="A0AAX4P7I4"/>
<dbReference type="InterPro" id="IPR038718">
    <property type="entry name" value="SNF2-like_sf"/>
</dbReference>
<gene>
    <name evidence="12" type="ORF">HKI87_04g33890</name>
</gene>
<dbReference type="SMART" id="SM00490">
    <property type="entry name" value="HELICc"/>
    <property type="match status" value="1"/>
</dbReference>
<dbReference type="SUPFAM" id="SSF52540">
    <property type="entry name" value="P-loop containing nucleoside triphosphate hydrolases"/>
    <property type="match status" value="2"/>
</dbReference>
<keyword evidence="5 12" id="KW-0347">Helicase</keyword>
<dbReference type="SMART" id="SM00487">
    <property type="entry name" value="DEXDc"/>
    <property type="match status" value="1"/>
</dbReference>
<dbReference type="InterPro" id="IPR000330">
    <property type="entry name" value="SNF2_N"/>
</dbReference>
<proteinExistence type="inferred from homology"/>
<evidence type="ECO:0000256" key="4">
    <source>
        <dbReference type="ARBA" id="ARBA00022801"/>
    </source>
</evidence>
<dbReference type="Gene3D" id="3.40.50.10810">
    <property type="entry name" value="Tandem AAA-ATPase domain"/>
    <property type="match status" value="1"/>
</dbReference>
<dbReference type="FunFam" id="3.40.50.10810:FF:000015">
    <property type="entry name" value="lymphoid-specific helicase isoform X1"/>
    <property type="match status" value="1"/>
</dbReference>
<keyword evidence="3" id="KW-0547">Nucleotide-binding</keyword>
<dbReference type="EMBL" id="CP151504">
    <property type="protein sequence ID" value="WZN61854.1"/>
    <property type="molecule type" value="Genomic_DNA"/>
</dbReference>
<evidence type="ECO:0000256" key="8">
    <source>
        <dbReference type="ARBA" id="ARBA00023242"/>
    </source>
</evidence>
<feature type="compositionally biased region" description="Basic and acidic residues" evidence="9">
    <location>
        <begin position="73"/>
        <end position="98"/>
    </location>
</feature>
<evidence type="ECO:0000256" key="3">
    <source>
        <dbReference type="ARBA" id="ARBA00022741"/>
    </source>
</evidence>
<dbReference type="PANTHER" id="PTHR10799">
    <property type="entry name" value="SNF2/RAD54 HELICASE FAMILY"/>
    <property type="match status" value="1"/>
</dbReference>
<dbReference type="CDD" id="cd18793">
    <property type="entry name" value="SF2_C_SNF"/>
    <property type="match status" value="1"/>
</dbReference>
<dbReference type="PROSITE" id="PS51192">
    <property type="entry name" value="HELICASE_ATP_BIND_1"/>
    <property type="match status" value="1"/>
</dbReference>
<dbReference type="InterPro" id="IPR014001">
    <property type="entry name" value="Helicase_ATP-bd"/>
</dbReference>
<feature type="compositionally biased region" description="Basic residues" evidence="9">
    <location>
        <begin position="1"/>
        <end position="11"/>
    </location>
</feature>
<feature type="region of interest" description="Disordered" evidence="9">
    <location>
        <begin position="155"/>
        <end position="178"/>
    </location>
</feature>
<feature type="domain" description="Helicase C-terminal" evidence="11">
    <location>
        <begin position="519"/>
        <end position="685"/>
    </location>
</feature>
<sequence>MKRGSPRRSSPRSKGGVDTTTSTPIVAKKNVETSSSRQQHANKRRKRTQDSPRTPFDRDGSNSVGSDDVLEDEQLRREREAAEEAKKDAEWDPSKQNDDGLDDDEAVARPKVVEEPKYEALENEKFEQLNHLLDQTNLYSKFLSEQMDEIEQGLDAELEGSGGKKKGKKGKKGKKAAPMETQGHLLPLMRGGTLREYQMKGIKWILSLWQNGLNGILADQMGLGKTVQAIGFISHLWHKNIVGPFIVIAPLSTLSNWINEFKRWTPDIPVCLYHGNADERADIRMKALKNPGSPTFPVIVTSYEIAIRDAKPLQKFNYKYMVVDEGHRLKNFNCKLIRSLREFDTANKLLLTGTPLQNNLSELWSLLNFLLPDVFTSLADFEKWFDFSNVSQDDEEASLQHSRIVEKLHNILRPFLLRRLKCDVQQTLPMKKEIILYPTMTSHQTKINRELLDRTLENTLKEEAKLNGGRQVNISKLRNILMQMRKNCNHPDLITGEYDGSTSLPSGDELIEQCGKMKLLHRLLTKLNKNGHKVLIFSQMTKMLDLLEVYLEDMGQKACRIDGGVGLADRRDAIDAFNKDPTFNYFLLSTRAGGLGINLASADTVVIYDSDWNPQQDLQAMDRCHRIGQTKPVLVFRLITANSVEENMLAKAESKLQLERLVIKNGAFMQDNMEKKINFSLEEMKEILSQSVGKDETIKGVDISDKELNKLLDRRDLVERKPIVAKKGKGYEVIVGNSGAGILSKVNA</sequence>
<keyword evidence="7" id="KW-0175">Coiled coil</keyword>
<evidence type="ECO:0000259" key="11">
    <source>
        <dbReference type="PROSITE" id="PS51194"/>
    </source>
</evidence>